<gene>
    <name evidence="1" type="ORF">FQU78_09115</name>
</gene>
<dbReference type="AlphaFoldDB" id="A0A6C0VJ40"/>
<dbReference type="EMBL" id="CP042908">
    <property type="protein sequence ID" value="QIB91185.1"/>
    <property type="molecule type" value="Genomic_DNA"/>
</dbReference>
<reference evidence="1 2" key="1">
    <citation type="journal article" date="2020" name="Environ. Microbiol. Rep.">
        <title>Redox cycling of Fe(II) and Fe(III) in magnetite accelerates aceticlastic methanogenesis by Methanosarcina mazei.</title>
        <authorList>
            <person name="Wang H."/>
            <person name="Byrne J.M."/>
            <person name="Liu P."/>
            <person name="Liu J."/>
            <person name="Dong X."/>
            <person name="Lu Y."/>
        </authorList>
    </citation>
    <scope>NUCLEOTIDE SEQUENCE [LARGE SCALE GENOMIC DNA]</scope>
    <source>
        <strain evidence="2">zm-15</strain>
    </source>
</reference>
<evidence type="ECO:0000313" key="1">
    <source>
        <dbReference type="EMBL" id="QIB91185.1"/>
    </source>
</evidence>
<dbReference type="GeneID" id="24851328"/>
<accession>A0A6C0VJ40</accession>
<dbReference type="RefSeq" id="WP_054869732.1">
    <property type="nucleotide sequence ID" value="NZ_AP019780.1"/>
</dbReference>
<name>A0A6C0VJ40_METMZ</name>
<dbReference type="Proteomes" id="UP000467371">
    <property type="component" value="Chromosome"/>
</dbReference>
<proteinExistence type="predicted"/>
<organism evidence="1 2">
    <name type="scientific">Methanosarcina mazei</name>
    <name type="common">Methanosarcina frisia</name>
    <dbReference type="NCBI Taxonomy" id="2209"/>
    <lineage>
        <taxon>Archaea</taxon>
        <taxon>Methanobacteriati</taxon>
        <taxon>Methanobacteriota</taxon>
        <taxon>Stenosarchaea group</taxon>
        <taxon>Methanomicrobia</taxon>
        <taxon>Methanosarcinales</taxon>
        <taxon>Methanosarcinaceae</taxon>
        <taxon>Methanosarcina</taxon>
    </lineage>
</organism>
<sequence length="68" mass="7821">MRKALFLHSGYRQFKNRGQKGGKIEGRKIEGRKIEGRKIEGRKIEGRKIEGGITETSLKPDKRNNIRA</sequence>
<evidence type="ECO:0000313" key="2">
    <source>
        <dbReference type="Proteomes" id="UP000467371"/>
    </source>
</evidence>
<protein>
    <submittedName>
        <fullName evidence="1">Uncharacterized protein</fullName>
    </submittedName>
</protein>